<name>A0A8S1TDJ4_PAROT</name>
<dbReference type="OMA" id="LCMKYTY"/>
<evidence type="ECO:0000256" key="4">
    <source>
        <dbReference type="PROSITE-ProRule" id="PRU00723"/>
    </source>
</evidence>
<keyword evidence="4" id="KW-0479">Metal-binding</keyword>
<dbReference type="PROSITE" id="PS50103">
    <property type="entry name" value="ZF_C3H1"/>
    <property type="match status" value="1"/>
</dbReference>
<feature type="transmembrane region" description="Helical" evidence="5">
    <location>
        <begin position="2206"/>
        <end position="2227"/>
    </location>
</feature>
<gene>
    <name evidence="7" type="ORF">POCTA_138.1.T0250019</name>
</gene>
<dbReference type="NCBIfam" id="TIGR02232">
    <property type="entry name" value="myxo_disulf_rpt"/>
    <property type="match status" value="3"/>
</dbReference>
<sequence length="2498" mass="284086">MFLLLQLCVVRSLEISKRCVCGHVQSQKDCKNSGFCIWQNDQCYLNANQSYNTEINNQNPCKSYAQEDCREQEQCGFYFGECIDFLGCNNFDKDNCQESSYKCVSDGSKCVEIQDCSDYTTENACANKNQHGKYCVWIGGLEKKCRNVTMCEELPLYLTDHQTCKSGLDGCTISEKGYGCIELMESCTQYQNNFQCFESKSKKLNCFWDSKNNNCVEKVCENLPFTQDYECKLYLSQCTTNGVHCVTRKQCEDAENKFSCGTDASGKKCEYHQNKCKIKSCSTAPESLTNYLQCQDYDNQLDCVTSEKKGCKIRPQTCDGYVYETDCKSLEQQDCEWYKGKCESRQCYHAPVHYTYTDCKEYGNCIGKLNGGCQVTPQLCEEILQKQFCEVNYNKERCIWIEGKCELLECKKMKLPNYNSHKICQMASQYCTFNLDSLGCTDYLCENVLEIEYCTIDSNGTVCTINQGCVEKKCNTAPPSYDTNLKCEGWMPQCTVNVQILSNQKLLIGCMDKKSTCALSIQDQCYSTLSGLLCKWDQSSKKCYDQLCTDANPSLYLTNEDCNSFKVLQGPCIIGASGVGCQIWPNNCTRMLNQQQCQLNLQDQTMCFWTGTYCKKQQCADAPKMNYTNNVECNSWFNNCIFDHVLGGCKDRIDSISCSSSPSISMYDNHQECNAWNPKCTVVSSFSAEGCEIKKATCDGFIRERNCKTTLNGLFCYWDDKEQKCMNEDQDNNGVADCHKRLYGDVTHQDCQEFLPKCTINNIVKSCQSLSSNCDYRYKQQCEITNQYQPCKWDNLNQKCKDRVCADNTTAQTEAECLMFRRLNQCQLKIKSNGTYGPGCENRPTFCGSITDAVICKLTLTIQNDKCYYYNSKCQVVSASQCEVITESKSNEYCQLYNPICALQPSGQGCYSQYSCYDLSDKICNNAIMRNNYKCSYSDKCRYDHSCSYKYPSYNNCDGQKTQGGQLCYYSYQCADCNNQCLVQTAQKNYTFTSSATLTDKRKQCQDYSTSYRYDTTCDCCLSMTSCSQQVESFCNSSTNQNGSKCGYNSSTNRCEVRKCEHLTSNYVISKEICFNWQYNCVFDVSGCITFPGNCTKIDILPQCYSLSCFWQDGKCVNHVDCDLNTTAVTNRECLLSNSTFCRLNYTLGQGCAFSNCSQIKDSTICISAKISNGEKCKWDDDGEGSYICTRKFCYEFTNQFDCENSYGYIQSVATKCYWCSLYSTKCSNSKYCSGNSMTSPKSHQDCNDYSALQTITITWSQKCTSKKQQCSEYTYQEACVSTIDGIDCIWYSNACIIYCKAAVHHLMTLTHSSCHSWKDSCMSLNNMECQILDCSQLTIITDCTIFTTKCFWDGLACQSIGDCSKYSDDPSCSSTNNSQGIPCFWDGTECLEKTCSNKPTPSIDQAECDSWLINCQWNSNENRCVEDCTQANISNNTHQLCESYFLNKSCTVKLDQIQCVDLPFSCSLAKKTQCYKDQFGNECFFQVSLNQCVNFTCSSLQASYTTHEQCNSRLKSCTVNPTLDGCQQLNVCSSYSIKEQCEIDLNNVECQWMIDQNKCTIKNCLTAQLPLYSAHSCHQYFGNSCTVNETLNGCEIGQPLCMKYTYNQCKSEGQMNLSGVNCFWNEDRSICLEKICENGPPLAQSHSECIGFLSTCSKGGCRIKECFDYNYAIDSACASIFENKKCATNGYQCVLRKACEDANGMDGCTFDINLNPCVWIIDKCYTKTCETASISLTKYQECNAYISTCTAKQGGGCTKKQDCWNYQIKEACYTDSENVECIWDDTLNQCFSNQCIDFCGDGVVSSKEEECDDGNYFPYDGCYKCQVQCPQGCNICNGPVCEDCHKKGWVLINGSCKSICGDGYIVGNEFCDDGNQIEFDGCYQCSYSCHQKCLNCFQGICLLCEKGYLENESQCHTVCGDSFLVQQVEQCDDGNKQNNDGCSDSCQVESDWKCQQENNISVCNYSIRPKIVLTKLTKTNQDNQEFQLSFSEQVRLNIKNISDEQFLQMIVIVIEGAKDDEYDVEIKPVISITSLMNDASYKILVYFKSSISNPVLKVTLRCENIVNAQDNTLVSNEAKLVLSSPNKMSNENQSLIFKTALLGRIVMYIILIVSGVAFLAGNLEILWNLLDTLQQLSYLKFHNLQFPENLYVYFEIFNIGSFTPIINSLQTDMQLHDLFDFEIPIIPAKWKFEYYQINCYFLNNLQTLVTVIIIGFVYFVVSYVFYKFLVLIKYENWPAIFYQTQSQSLFQLVRFIFSLQKLARKQYQYFIYSGLIRIFTSNFYEITFASVLQIANYNTDTALNGAISLTALITLLVNILLIALFFSYLCKKDKVPKTFQVLVEGINNNYQQGSKQYFTILLIKKTLFICNLVLFQGLLAAQSLITACLSGVFSCYIYIYQPFENSYENSKIFITEILIMLNVILFSVYDIIKFDQSKKSAEVLGWINVGGFTLILIFTLAIDVYQQLKKYIYKCRQQYGINQNQVENEKKLIFFAF</sequence>
<feature type="transmembrane region" description="Helical" evidence="5">
    <location>
        <begin position="2308"/>
        <end position="2331"/>
    </location>
</feature>
<keyword evidence="3" id="KW-1015">Disulfide bond</keyword>
<organism evidence="7 8">
    <name type="scientific">Paramecium octaurelia</name>
    <dbReference type="NCBI Taxonomy" id="43137"/>
    <lineage>
        <taxon>Eukaryota</taxon>
        <taxon>Sar</taxon>
        <taxon>Alveolata</taxon>
        <taxon>Ciliophora</taxon>
        <taxon>Intramacronucleata</taxon>
        <taxon>Oligohymenophorea</taxon>
        <taxon>Peniculida</taxon>
        <taxon>Parameciidae</taxon>
        <taxon>Paramecium</taxon>
    </lineage>
</organism>
<evidence type="ECO:0000256" key="3">
    <source>
        <dbReference type="ARBA" id="ARBA00023157"/>
    </source>
</evidence>
<feature type="transmembrane region" description="Helical" evidence="5">
    <location>
        <begin position="2413"/>
        <end position="2433"/>
    </location>
</feature>
<evidence type="ECO:0000256" key="1">
    <source>
        <dbReference type="ARBA" id="ARBA00022729"/>
    </source>
</evidence>
<keyword evidence="5" id="KW-1133">Transmembrane helix</keyword>
<feature type="transmembrane region" description="Helical" evidence="5">
    <location>
        <begin position="2151"/>
        <end position="2170"/>
    </location>
</feature>
<proteinExistence type="predicted"/>
<dbReference type="Pfam" id="PF01508">
    <property type="entry name" value="Paramecium_SA"/>
    <property type="match status" value="15"/>
</dbReference>
<feature type="transmembrane region" description="Helical" evidence="5">
    <location>
        <begin position="2106"/>
        <end position="2131"/>
    </location>
</feature>
<feature type="domain" description="C3H1-type" evidence="6">
    <location>
        <begin position="918"/>
        <end position="948"/>
    </location>
</feature>
<feature type="transmembrane region" description="Helical" evidence="5">
    <location>
        <begin position="2445"/>
        <end position="2466"/>
    </location>
</feature>
<dbReference type="Proteomes" id="UP000683925">
    <property type="component" value="Unassembled WGS sequence"/>
</dbReference>
<feature type="transmembrane region" description="Helical" evidence="5">
    <location>
        <begin position="2270"/>
        <end position="2296"/>
    </location>
</feature>
<evidence type="ECO:0000259" key="6">
    <source>
        <dbReference type="PROSITE" id="PS50103"/>
    </source>
</evidence>
<reference evidence="7" key="1">
    <citation type="submission" date="2021-01" db="EMBL/GenBank/DDBJ databases">
        <authorList>
            <consortium name="Genoscope - CEA"/>
            <person name="William W."/>
        </authorList>
    </citation>
    <scope>NUCLEOTIDE SEQUENCE</scope>
</reference>
<dbReference type="PANTHER" id="PTHR38934:SF6">
    <property type="entry name" value="CHROMOSOME UNDETERMINED SCAFFOLD_176, WHOLE GENOME SHOTGUN SEQUENCE"/>
    <property type="match status" value="1"/>
</dbReference>
<dbReference type="InterPro" id="IPR011936">
    <property type="entry name" value="Myxo_disulph_rpt"/>
</dbReference>
<evidence type="ECO:0000256" key="5">
    <source>
        <dbReference type="SAM" id="Phobius"/>
    </source>
</evidence>
<dbReference type="InterPro" id="IPR002895">
    <property type="entry name" value="Paramecium_SA"/>
</dbReference>
<comment type="caution">
    <text evidence="7">The sequence shown here is derived from an EMBL/GenBank/DDBJ whole genome shotgun (WGS) entry which is preliminary data.</text>
</comment>
<evidence type="ECO:0000256" key="2">
    <source>
        <dbReference type="ARBA" id="ARBA00022737"/>
    </source>
</evidence>
<keyword evidence="5" id="KW-0472">Membrane</keyword>
<feature type="transmembrane region" description="Helical" evidence="5">
    <location>
        <begin position="2382"/>
        <end position="2401"/>
    </location>
</feature>
<evidence type="ECO:0000313" key="8">
    <source>
        <dbReference type="Proteomes" id="UP000683925"/>
    </source>
</evidence>
<evidence type="ECO:0000313" key="7">
    <source>
        <dbReference type="EMBL" id="CAD8151295.1"/>
    </source>
</evidence>
<keyword evidence="5" id="KW-0812">Transmembrane</keyword>
<dbReference type="PANTHER" id="PTHR38934">
    <property type="entry name" value="HYPHALLY REGULATED CELL WALL PROTEIN 1"/>
    <property type="match status" value="1"/>
</dbReference>
<keyword evidence="4" id="KW-0862">Zinc</keyword>
<dbReference type="OrthoDB" id="28293at2759"/>
<keyword evidence="4" id="KW-0863">Zinc-finger</keyword>
<accession>A0A8S1TDJ4</accession>
<keyword evidence="1" id="KW-0732">Signal</keyword>
<dbReference type="InterPro" id="IPR000571">
    <property type="entry name" value="Znf_CCCH"/>
</dbReference>
<feature type="zinc finger region" description="C3H1-type" evidence="4">
    <location>
        <begin position="918"/>
        <end position="948"/>
    </location>
</feature>
<keyword evidence="8" id="KW-1185">Reference proteome</keyword>
<dbReference type="GO" id="GO:0008270">
    <property type="term" value="F:zinc ion binding"/>
    <property type="evidence" value="ECO:0007669"/>
    <property type="project" value="UniProtKB-KW"/>
</dbReference>
<dbReference type="EMBL" id="CAJJDP010000025">
    <property type="protein sequence ID" value="CAD8151295.1"/>
    <property type="molecule type" value="Genomic_DNA"/>
</dbReference>
<feature type="transmembrane region" description="Helical" evidence="5">
    <location>
        <begin position="2358"/>
        <end position="2376"/>
    </location>
</feature>
<keyword evidence="2" id="KW-0677">Repeat</keyword>
<protein>
    <recommendedName>
        <fullName evidence="6">C3H1-type domain-containing protein</fullName>
    </recommendedName>
</protein>
<dbReference type="SMART" id="SM00639">
    <property type="entry name" value="PSA"/>
    <property type="match status" value="19"/>
</dbReference>